<dbReference type="Pfam" id="PF14534">
    <property type="entry name" value="DUF4440"/>
    <property type="match status" value="1"/>
</dbReference>
<organism evidence="2 3">
    <name type="scientific">Nocardia puris</name>
    <dbReference type="NCBI Taxonomy" id="208602"/>
    <lineage>
        <taxon>Bacteria</taxon>
        <taxon>Bacillati</taxon>
        <taxon>Actinomycetota</taxon>
        <taxon>Actinomycetes</taxon>
        <taxon>Mycobacteriales</taxon>
        <taxon>Nocardiaceae</taxon>
        <taxon>Nocardia</taxon>
    </lineage>
</organism>
<evidence type="ECO:0000313" key="3">
    <source>
        <dbReference type="Proteomes" id="UP000252586"/>
    </source>
</evidence>
<dbReference type="InterPro" id="IPR027843">
    <property type="entry name" value="DUF4440"/>
</dbReference>
<dbReference type="OrthoDB" id="8114763at2"/>
<evidence type="ECO:0000259" key="1">
    <source>
        <dbReference type="Pfam" id="PF14534"/>
    </source>
</evidence>
<accession>A0A366CYN4</accession>
<dbReference type="Gene3D" id="3.10.450.50">
    <property type="match status" value="1"/>
</dbReference>
<protein>
    <submittedName>
        <fullName evidence="2">Uncharacterized protein DUF4440</fullName>
    </submittedName>
</protein>
<dbReference type="Proteomes" id="UP000252586">
    <property type="component" value="Unassembled WGS sequence"/>
</dbReference>
<dbReference type="STRING" id="1210090.GCA_001613185_04828"/>
<sequence>MTTTSDARDEAVERELIQVYDEWLVALRDNDAERIGAFAAPDWVFVGQNGIDEGTRFLDNVRSGVLSHSMMERVGEPRVRVYGDTAVLSVRVRNTAHWQDQRFDLDEWTTDVFVRRAGRWLCVLTHLTNTA</sequence>
<gene>
    <name evidence="2" type="ORF">DFR74_12111</name>
</gene>
<proteinExistence type="predicted"/>
<reference evidence="2 3" key="1">
    <citation type="submission" date="2018-06" db="EMBL/GenBank/DDBJ databases">
        <title>Genomic Encyclopedia of Type Strains, Phase IV (KMG-IV): sequencing the most valuable type-strain genomes for metagenomic binning, comparative biology and taxonomic classification.</title>
        <authorList>
            <person name="Goeker M."/>
        </authorList>
    </citation>
    <scope>NUCLEOTIDE SEQUENCE [LARGE SCALE GENOMIC DNA]</scope>
    <source>
        <strain evidence="2 3">DSM 44599</strain>
    </source>
</reference>
<dbReference type="AlphaFoldDB" id="A0A366CYN4"/>
<evidence type="ECO:0000313" key="2">
    <source>
        <dbReference type="EMBL" id="RBO82921.1"/>
    </source>
</evidence>
<dbReference type="InterPro" id="IPR032710">
    <property type="entry name" value="NTF2-like_dom_sf"/>
</dbReference>
<name>A0A366CYN4_9NOCA</name>
<dbReference type="RefSeq" id="WP_067511505.1">
    <property type="nucleotide sequence ID" value="NZ_QNRE01000021.1"/>
</dbReference>
<dbReference type="EMBL" id="QNRE01000021">
    <property type="protein sequence ID" value="RBO82921.1"/>
    <property type="molecule type" value="Genomic_DNA"/>
</dbReference>
<keyword evidence="3" id="KW-1185">Reference proteome</keyword>
<feature type="domain" description="DUF4440" evidence="1">
    <location>
        <begin position="17"/>
        <end position="121"/>
    </location>
</feature>
<dbReference type="SUPFAM" id="SSF54427">
    <property type="entry name" value="NTF2-like"/>
    <property type="match status" value="1"/>
</dbReference>
<comment type="caution">
    <text evidence="2">The sequence shown here is derived from an EMBL/GenBank/DDBJ whole genome shotgun (WGS) entry which is preliminary data.</text>
</comment>